<reference evidence="1 2" key="1">
    <citation type="submission" date="2018-05" db="EMBL/GenBank/DDBJ databases">
        <title>Genomic Encyclopedia of Type Strains, Phase IV (KMG-IV): sequencing the most valuable type-strain genomes for metagenomic binning, comparative biology and taxonomic classification.</title>
        <authorList>
            <person name="Goeker M."/>
        </authorList>
    </citation>
    <scope>NUCLEOTIDE SEQUENCE [LARGE SCALE GENOMIC DNA]</scope>
    <source>
        <strain evidence="1 2">DSM 24906</strain>
    </source>
</reference>
<keyword evidence="2" id="KW-1185">Reference proteome</keyword>
<organism evidence="1 2">
    <name type="scientific">Oceanotoga teriensis</name>
    <dbReference type="NCBI Taxonomy" id="515440"/>
    <lineage>
        <taxon>Bacteria</taxon>
        <taxon>Thermotogati</taxon>
        <taxon>Thermotogota</taxon>
        <taxon>Thermotogae</taxon>
        <taxon>Petrotogales</taxon>
        <taxon>Petrotogaceae</taxon>
        <taxon>Oceanotoga</taxon>
    </lineage>
</organism>
<accession>A0AA45C6F7</accession>
<evidence type="ECO:0000313" key="1">
    <source>
        <dbReference type="EMBL" id="PWJ92055.1"/>
    </source>
</evidence>
<dbReference type="AlphaFoldDB" id="A0AA45C6F7"/>
<name>A0AA45C6F7_9BACT</name>
<protein>
    <submittedName>
        <fullName evidence="1">Uncharacterized protein</fullName>
    </submittedName>
</protein>
<evidence type="ECO:0000313" key="2">
    <source>
        <dbReference type="Proteomes" id="UP000245921"/>
    </source>
</evidence>
<proteinExistence type="predicted"/>
<gene>
    <name evidence="1" type="ORF">C7380_11048</name>
</gene>
<dbReference type="RefSeq" id="WP_109604976.1">
    <property type="nucleotide sequence ID" value="NZ_JAMHJO010000002.1"/>
</dbReference>
<dbReference type="Proteomes" id="UP000245921">
    <property type="component" value="Unassembled WGS sequence"/>
</dbReference>
<sequence>MYFNFGKKIYYLGNSDIIIRKFENILDFKKSFYDFIKEKKIFYKLLKKQEFEYYLIWNKKDMNKKRRSFKYDYFIPVQSILINEFYKKDLGYYRVKCFGKGFKIFKDEYFVVFDEEIDVNECDIYYDDEYLKNLAINYLRGEKNDTLKIFL</sequence>
<comment type="caution">
    <text evidence="1">The sequence shown here is derived from an EMBL/GenBank/DDBJ whole genome shotgun (WGS) entry which is preliminary data.</text>
</comment>
<dbReference type="EMBL" id="QGGI01000010">
    <property type="protein sequence ID" value="PWJ92055.1"/>
    <property type="molecule type" value="Genomic_DNA"/>
</dbReference>